<dbReference type="SUPFAM" id="SSF50729">
    <property type="entry name" value="PH domain-like"/>
    <property type="match status" value="1"/>
</dbReference>
<protein>
    <recommendedName>
        <fullName evidence="3">PH domain-containing protein</fullName>
    </recommendedName>
</protein>
<dbReference type="AlphaFoldDB" id="A0A4S2LUT1"/>
<name>A0A4S2LUT1_OPIFE</name>
<dbReference type="GO" id="GO:0016020">
    <property type="term" value="C:membrane"/>
    <property type="evidence" value="ECO:0007669"/>
    <property type="project" value="UniProtKB-SubCell"/>
</dbReference>
<dbReference type="InterPro" id="IPR039680">
    <property type="entry name" value="PLEKHB1/2"/>
</dbReference>
<dbReference type="InterPro" id="IPR011993">
    <property type="entry name" value="PH-like_dom_sf"/>
</dbReference>
<dbReference type="Proteomes" id="UP000308267">
    <property type="component" value="Unassembled WGS sequence"/>
</dbReference>
<dbReference type="Gene3D" id="2.30.29.30">
    <property type="entry name" value="Pleckstrin-homology domain (PH domain)/Phosphotyrosine-binding domain (PTB)"/>
    <property type="match status" value="1"/>
</dbReference>
<dbReference type="PROSITE" id="PS50003">
    <property type="entry name" value="PH_DOMAIN"/>
    <property type="match status" value="1"/>
</dbReference>
<dbReference type="InterPro" id="IPR001849">
    <property type="entry name" value="PH_domain"/>
</dbReference>
<evidence type="ECO:0000256" key="1">
    <source>
        <dbReference type="ARBA" id="ARBA00004370"/>
    </source>
</evidence>
<proteinExistence type="predicted"/>
<sequence>MRVSIIMTHCALLRTCGSQLFGHEFCCHFSGFCQSLLKHLEPCYRSSMSIKEGWLRKWSHTKNQWGNVYCKLLPSGWFQWYDDASSTSPKRSVDVRSVTAFLAFGDVLHRVPCKPASITPAEIPQAFGVPHEPRPETKVSFFVCSSPAEMNSWMNAIMSLIQGGGGGYQPPGPPMGSMPPYSTPQGMPAMSSMPGTIGFGGFADAPPPYSPQPQAPAYGSYQQQPGYNSAPAYNYPTGSYCQPQVPLVPAATYGGGGAYPRQPPPPPGQTSYYTPPSAGQQFVGSNGQPYEVVYVGGKPKKKKLLKNAAVGLASGLAGGYLASKVFGGGGWCRPWGGGWGGGWGMGRWGSWSSFSSLSWSD</sequence>
<keyword evidence="2" id="KW-0472">Membrane</keyword>
<gene>
    <name evidence="4" type="ORF">CRM22_004682</name>
</gene>
<comment type="subcellular location">
    <subcellularLocation>
        <location evidence="1">Membrane</location>
    </subcellularLocation>
</comment>
<comment type="caution">
    <text evidence="4">The sequence shown here is derived from an EMBL/GenBank/DDBJ whole genome shotgun (WGS) entry which is preliminary data.</text>
</comment>
<evidence type="ECO:0000256" key="2">
    <source>
        <dbReference type="ARBA" id="ARBA00023136"/>
    </source>
</evidence>
<organism evidence="4 5">
    <name type="scientific">Opisthorchis felineus</name>
    <dbReference type="NCBI Taxonomy" id="147828"/>
    <lineage>
        <taxon>Eukaryota</taxon>
        <taxon>Metazoa</taxon>
        <taxon>Spiralia</taxon>
        <taxon>Lophotrochozoa</taxon>
        <taxon>Platyhelminthes</taxon>
        <taxon>Trematoda</taxon>
        <taxon>Digenea</taxon>
        <taxon>Opisthorchiida</taxon>
        <taxon>Opisthorchiata</taxon>
        <taxon>Opisthorchiidae</taxon>
        <taxon>Opisthorchis</taxon>
    </lineage>
</organism>
<dbReference type="Pfam" id="PF00169">
    <property type="entry name" value="PH"/>
    <property type="match status" value="1"/>
</dbReference>
<dbReference type="PANTHER" id="PTHR14309">
    <property type="entry name" value="EXPRESSED PROTEIN"/>
    <property type="match status" value="1"/>
</dbReference>
<accession>A0A4S2LUT1</accession>
<evidence type="ECO:0000313" key="5">
    <source>
        <dbReference type="Proteomes" id="UP000308267"/>
    </source>
</evidence>
<evidence type="ECO:0000259" key="3">
    <source>
        <dbReference type="PROSITE" id="PS50003"/>
    </source>
</evidence>
<feature type="domain" description="PH" evidence="3">
    <location>
        <begin position="48"/>
        <end position="162"/>
    </location>
</feature>
<keyword evidence="5" id="KW-1185">Reference proteome</keyword>
<dbReference type="EMBL" id="SJOL01006408">
    <property type="protein sequence ID" value="TGZ67591.1"/>
    <property type="molecule type" value="Genomic_DNA"/>
</dbReference>
<dbReference type="GO" id="GO:0045595">
    <property type="term" value="P:regulation of cell differentiation"/>
    <property type="evidence" value="ECO:0007669"/>
    <property type="project" value="TreeGrafter"/>
</dbReference>
<dbReference type="PANTHER" id="PTHR14309:SF10">
    <property type="entry name" value="PH DOMAIN-CONTAINING PROTEIN"/>
    <property type="match status" value="1"/>
</dbReference>
<dbReference type="OrthoDB" id="6273360at2759"/>
<dbReference type="SMART" id="SM00233">
    <property type="entry name" value="PH"/>
    <property type="match status" value="1"/>
</dbReference>
<dbReference type="STRING" id="147828.A0A4S2LUT1"/>
<reference evidence="4 5" key="1">
    <citation type="journal article" date="2019" name="BMC Genomics">
        <title>New insights from Opisthorchis felineus genome: update on genomics of the epidemiologically important liver flukes.</title>
        <authorList>
            <person name="Ershov N.I."/>
            <person name="Mordvinov V.A."/>
            <person name="Prokhortchouk E.B."/>
            <person name="Pakharukova M.Y."/>
            <person name="Gunbin K.V."/>
            <person name="Ustyantsev K."/>
            <person name="Genaev M.A."/>
            <person name="Blinov A.G."/>
            <person name="Mazur A."/>
            <person name="Boulygina E."/>
            <person name="Tsygankova S."/>
            <person name="Khrameeva E."/>
            <person name="Chekanov N."/>
            <person name="Fan G."/>
            <person name="Xiao A."/>
            <person name="Zhang H."/>
            <person name="Xu X."/>
            <person name="Yang H."/>
            <person name="Solovyev V."/>
            <person name="Lee S.M."/>
            <person name="Liu X."/>
            <person name="Afonnikov D.A."/>
            <person name="Skryabin K.G."/>
        </authorList>
    </citation>
    <scope>NUCLEOTIDE SEQUENCE [LARGE SCALE GENOMIC DNA]</scope>
    <source>
        <strain evidence="4">AK-0245</strain>
        <tissue evidence="4">Whole organism</tissue>
    </source>
</reference>
<evidence type="ECO:0000313" key="4">
    <source>
        <dbReference type="EMBL" id="TGZ67591.1"/>
    </source>
</evidence>